<organism evidence="1 2">
    <name type="scientific">Panicum virgatum</name>
    <name type="common">Blackwell switchgrass</name>
    <dbReference type="NCBI Taxonomy" id="38727"/>
    <lineage>
        <taxon>Eukaryota</taxon>
        <taxon>Viridiplantae</taxon>
        <taxon>Streptophyta</taxon>
        <taxon>Embryophyta</taxon>
        <taxon>Tracheophyta</taxon>
        <taxon>Spermatophyta</taxon>
        <taxon>Magnoliopsida</taxon>
        <taxon>Liliopsida</taxon>
        <taxon>Poales</taxon>
        <taxon>Poaceae</taxon>
        <taxon>PACMAD clade</taxon>
        <taxon>Panicoideae</taxon>
        <taxon>Panicodae</taxon>
        <taxon>Paniceae</taxon>
        <taxon>Panicinae</taxon>
        <taxon>Panicum</taxon>
        <taxon>Panicum sect. Hiantes</taxon>
    </lineage>
</organism>
<dbReference type="EMBL" id="CM029049">
    <property type="protein sequence ID" value="KAG2574226.1"/>
    <property type="molecule type" value="Genomic_DNA"/>
</dbReference>
<gene>
    <name evidence="1" type="ORF">PVAP13_7KG314003</name>
</gene>
<dbReference type="Proteomes" id="UP000823388">
    <property type="component" value="Chromosome 7K"/>
</dbReference>
<comment type="caution">
    <text evidence="1">The sequence shown here is derived from an EMBL/GenBank/DDBJ whole genome shotgun (WGS) entry which is preliminary data.</text>
</comment>
<sequence length="155" mass="16560">MVLRHWGLGYAYAGPRFDTGAGGEMFRWDGTHGSSGSPIATRHSPAVASKGYQLTRSIAVPGRRGHGGAIAVVLRGTVSVYACHLPICQVGEEEAEQTGHEIRPGLNTNLSIAFKPTRPSTRWSMGLGLHDAVPPCGPWALASWVIQDVFAISNR</sequence>
<evidence type="ECO:0000313" key="1">
    <source>
        <dbReference type="EMBL" id="KAG2574226.1"/>
    </source>
</evidence>
<proteinExistence type="predicted"/>
<accession>A0A8T0QP96</accession>
<protein>
    <submittedName>
        <fullName evidence="1">Uncharacterized protein</fullName>
    </submittedName>
</protein>
<dbReference type="AlphaFoldDB" id="A0A8T0QP96"/>
<name>A0A8T0QP96_PANVG</name>
<reference evidence="1" key="1">
    <citation type="submission" date="2020-05" db="EMBL/GenBank/DDBJ databases">
        <title>WGS assembly of Panicum virgatum.</title>
        <authorList>
            <person name="Lovell J.T."/>
            <person name="Jenkins J."/>
            <person name="Shu S."/>
            <person name="Juenger T.E."/>
            <person name="Schmutz J."/>
        </authorList>
    </citation>
    <scope>NUCLEOTIDE SEQUENCE</scope>
    <source>
        <strain evidence="1">AP13</strain>
    </source>
</reference>
<keyword evidence="2" id="KW-1185">Reference proteome</keyword>
<evidence type="ECO:0000313" key="2">
    <source>
        <dbReference type="Proteomes" id="UP000823388"/>
    </source>
</evidence>